<evidence type="ECO:0000256" key="5">
    <source>
        <dbReference type="PROSITE-ProRule" id="PRU00449"/>
    </source>
</evidence>
<dbReference type="InterPro" id="IPR050652">
    <property type="entry name" value="AN1_A20_ZnFinger"/>
</dbReference>
<dbReference type="SUPFAM" id="SSF57716">
    <property type="entry name" value="Glucocorticoid receptor-like (DNA-binding domain)"/>
    <property type="match status" value="1"/>
</dbReference>
<dbReference type="GO" id="GO:0008270">
    <property type="term" value="F:zinc ion binding"/>
    <property type="evidence" value="ECO:0007669"/>
    <property type="project" value="UniProtKB-KW"/>
</dbReference>
<organism evidence="8 9">
    <name type="scientific">Arabidopsis arenosa</name>
    <name type="common">Sand rock-cress</name>
    <name type="synonym">Cardaminopsis arenosa</name>
    <dbReference type="NCBI Taxonomy" id="38785"/>
    <lineage>
        <taxon>Eukaryota</taxon>
        <taxon>Viridiplantae</taxon>
        <taxon>Streptophyta</taxon>
        <taxon>Embryophyta</taxon>
        <taxon>Tracheophyta</taxon>
        <taxon>Spermatophyta</taxon>
        <taxon>Magnoliopsida</taxon>
        <taxon>eudicotyledons</taxon>
        <taxon>Gunneridae</taxon>
        <taxon>Pentapetalae</taxon>
        <taxon>rosids</taxon>
        <taxon>malvids</taxon>
        <taxon>Brassicales</taxon>
        <taxon>Brassicaceae</taxon>
        <taxon>Camelineae</taxon>
        <taxon>Arabidopsis</taxon>
    </lineage>
</organism>
<evidence type="ECO:0000256" key="2">
    <source>
        <dbReference type="ARBA" id="ARBA00022723"/>
    </source>
</evidence>
<evidence type="ECO:0000256" key="1">
    <source>
        <dbReference type="ARBA" id="ARBA00003732"/>
    </source>
</evidence>
<sequence length="140" mass="15493">MTGEPSLCIRGCGFFSTSQTKNLCSKCYNDFLKEESSRYVATFNINSKTAAKAAEEVTAEEATVVEAVVVKKKDKKIISRCNACKKKVGLLGFHCRCGHMFCGSHRYPEEHSCPSDYKSAAIDVLAKQNPIVKGDKLFRL</sequence>
<gene>
    <name evidence="8" type="ORF">AARE701A_LOCUS19507</name>
</gene>
<proteinExistence type="predicted"/>
<evidence type="ECO:0000259" key="6">
    <source>
        <dbReference type="PROSITE" id="PS51036"/>
    </source>
</evidence>
<dbReference type="Gene3D" id="1.20.5.4770">
    <property type="match status" value="1"/>
</dbReference>
<protein>
    <submittedName>
        <fullName evidence="8">Uncharacterized protein</fullName>
    </submittedName>
</protein>
<keyword evidence="2" id="KW-0479">Metal-binding</keyword>
<dbReference type="PANTHER" id="PTHR10634:SF124">
    <property type="entry name" value="ZINC FINGER A20 AND AN1 DOMAIN-CONTAINING STRESS-ASSOCIATED PROTEIN 8-RELATED"/>
    <property type="match status" value="1"/>
</dbReference>
<dbReference type="SMART" id="SM00154">
    <property type="entry name" value="ZnF_AN1"/>
    <property type="match status" value="1"/>
</dbReference>
<dbReference type="EMBL" id="LR999457">
    <property type="protein sequence ID" value="CAE6197332.1"/>
    <property type="molecule type" value="Genomic_DNA"/>
</dbReference>
<dbReference type="Proteomes" id="UP000682877">
    <property type="component" value="Chromosome 7"/>
</dbReference>
<evidence type="ECO:0000256" key="3">
    <source>
        <dbReference type="ARBA" id="ARBA00022771"/>
    </source>
</evidence>
<accession>A0A8S2B2P0</accession>
<evidence type="ECO:0000259" key="7">
    <source>
        <dbReference type="PROSITE" id="PS51039"/>
    </source>
</evidence>
<evidence type="ECO:0000313" key="9">
    <source>
        <dbReference type="Proteomes" id="UP000682877"/>
    </source>
</evidence>
<dbReference type="AlphaFoldDB" id="A0A8S2B2P0"/>
<dbReference type="InterPro" id="IPR002653">
    <property type="entry name" value="Znf_A20"/>
</dbReference>
<dbReference type="Gene3D" id="4.10.1110.10">
    <property type="entry name" value="AN1-like Zinc finger"/>
    <property type="match status" value="1"/>
</dbReference>
<evidence type="ECO:0000256" key="4">
    <source>
        <dbReference type="ARBA" id="ARBA00022833"/>
    </source>
</evidence>
<dbReference type="PROSITE" id="PS51036">
    <property type="entry name" value="ZF_A20"/>
    <property type="match status" value="1"/>
</dbReference>
<dbReference type="SUPFAM" id="SSF118310">
    <property type="entry name" value="AN1-like Zinc finger"/>
    <property type="match status" value="1"/>
</dbReference>
<dbReference type="SMART" id="SM00259">
    <property type="entry name" value="ZnF_A20"/>
    <property type="match status" value="1"/>
</dbReference>
<keyword evidence="9" id="KW-1185">Reference proteome</keyword>
<name>A0A8S2B2P0_ARAAE</name>
<reference evidence="8" key="1">
    <citation type="submission" date="2021-01" db="EMBL/GenBank/DDBJ databases">
        <authorList>
            <person name="Bezrukov I."/>
        </authorList>
    </citation>
    <scope>NUCLEOTIDE SEQUENCE</scope>
</reference>
<dbReference type="InterPro" id="IPR035896">
    <property type="entry name" value="AN1-like_Znf"/>
</dbReference>
<dbReference type="Pfam" id="PF01754">
    <property type="entry name" value="zf-A20"/>
    <property type="match status" value="1"/>
</dbReference>
<dbReference type="PANTHER" id="PTHR10634">
    <property type="entry name" value="AN1-TYPE ZINC FINGER PROTEIN"/>
    <property type="match status" value="1"/>
</dbReference>
<feature type="domain" description="AN1-type" evidence="7">
    <location>
        <begin position="75"/>
        <end position="121"/>
    </location>
</feature>
<keyword evidence="4" id="KW-0862">Zinc</keyword>
<dbReference type="PROSITE" id="PS51039">
    <property type="entry name" value="ZF_AN1"/>
    <property type="match status" value="1"/>
</dbReference>
<dbReference type="FunFam" id="4.10.1110.10:FF:000001">
    <property type="entry name" value="Zinc finger AN1-type containing 6"/>
    <property type="match status" value="1"/>
</dbReference>
<dbReference type="Pfam" id="PF01428">
    <property type="entry name" value="zf-AN1"/>
    <property type="match status" value="1"/>
</dbReference>
<dbReference type="InterPro" id="IPR000058">
    <property type="entry name" value="Znf_AN1"/>
</dbReference>
<feature type="domain" description="A20-type" evidence="6">
    <location>
        <begin position="2"/>
        <end position="36"/>
    </location>
</feature>
<keyword evidence="3 5" id="KW-0863">Zinc-finger</keyword>
<comment type="function">
    <text evidence="1">May be involved in environmental stress response.</text>
</comment>
<evidence type="ECO:0000313" key="8">
    <source>
        <dbReference type="EMBL" id="CAE6197332.1"/>
    </source>
</evidence>
<dbReference type="GO" id="GO:0003677">
    <property type="term" value="F:DNA binding"/>
    <property type="evidence" value="ECO:0007669"/>
    <property type="project" value="InterPro"/>
</dbReference>